<protein>
    <recommendedName>
        <fullName evidence="3">RRM domain-containing protein</fullName>
    </recommendedName>
</protein>
<evidence type="ECO:0000313" key="1">
    <source>
        <dbReference type="EMBL" id="KAK3209611.1"/>
    </source>
</evidence>
<organism evidence="1 2">
    <name type="scientific">Pseudopithomyces chartarum</name>
    <dbReference type="NCBI Taxonomy" id="1892770"/>
    <lineage>
        <taxon>Eukaryota</taxon>
        <taxon>Fungi</taxon>
        <taxon>Dikarya</taxon>
        <taxon>Ascomycota</taxon>
        <taxon>Pezizomycotina</taxon>
        <taxon>Dothideomycetes</taxon>
        <taxon>Pleosporomycetidae</taxon>
        <taxon>Pleosporales</taxon>
        <taxon>Massarineae</taxon>
        <taxon>Didymosphaeriaceae</taxon>
        <taxon>Pseudopithomyces</taxon>
    </lineage>
</organism>
<evidence type="ECO:0000313" key="2">
    <source>
        <dbReference type="Proteomes" id="UP001280581"/>
    </source>
</evidence>
<dbReference type="Proteomes" id="UP001280581">
    <property type="component" value="Unassembled WGS sequence"/>
</dbReference>
<name>A0AAN6LYM5_9PLEO</name>
<dbReference type="EMBL" id="WVTA01000005">
    <property type="protein sequence ID" value="KAK3209611.1"/>
    <property type="molecule type" value="Genomic_DNA"/>
</dbReference>
<keyword evidence="2" id="KW-1185">Reference proteome</keyword>
<proteinExistence type="predicted"/>
<sequence>MFLNHPRKTSIPLHLNFANSRRLTPSPTATTCPITISLGEKKRSASAPGTRRPASAVPPEWTLVEIANFPPQLRRADLLIFLKGYNFSPNFVFPAAPRFTRLFRTTISAISPEEATRMVKELNGKILAGREISVRMVGHVAWNKQDVIQDLADKLKMSIITTAQAFHVHLADGPLEVRELVEGGTHFAFLQKRSPVAMYGVPGTQVVAAQDKVDWQFVAGGSTDSDTENGQYIPRLEALKNLLDEVVKQGVISRIWTENSGSRELVAYAV</sequence>
<accession>A0AAN6LYM5</accession>
<reference evidence="1 2" key="1">
    <citation type="submission" date="2021-02" db="EMBL/GenBank/DDBJ databases">
        <title>Genome assembly of Pseudopithomyces chartarum.</title>
        <authorList>
            <person name="Jauregui R."/>
            <person name="Singh J."/>
            <person name="Voisey C."/>
        </authorList>
    </citation>
    <scope>NUCLEOTIDE SEQUENCE [LARGE SCALE GENOMIC DNA]</scope>
    <source>
        <strain evidence="1 2">AGR01</strain>
    </source>
</reference>
<gene>
    <name evidence="1" type="ORF">GRF29_44g173350</name>
</gene>
<evidence type="ECO:0008006" key="3">
    <source>
        <dbReference type="Google" id="ProtNLM"/>
    </source>
</evidence>
<comment type="caution">
    <text evidence="1">The sequence shown here is derived from an EMBL/GenBank/DDBJ whole genome shotgun (WGS) entry which is preliminary data.</text>
</comment>
<dbReference type="AlphaFoldDB" id="A0AAN6LYM5"/>